<dbReference type="Gene3D" id="1.20.1270.90">
    <property type="entry name" value="AF1782-like"/>
    <property type="match status" value="3"/>
</dbReference>
<evidence type="ECO:0000313" key="3">
    <source>
        <dbReference type="Proteomes" id="UP000751224"/>
    </source>
</evidence>
<comment type="caution">
    <text evidence="2">The sequence shown here is derived from an EMBL/GenBank/DDBJ whole genome shotgun (WGS) entry which is preliminary data.</text>
</comment>
<reference evidence="2" key="1">
    <citation type="submission" date="2021-02" db="EMBL/GenBank/DDBJ databases">
        <title>Infant gut strain persistence is associated with maternal origin, phylogeny, and functional potential including surface adhesion and iron acquisition.</title>
        <authorList>
            <person name="Lou Y.C."/>
        </authorList>
    </citation>
    <scope>NUCLEOTIDE SEQUENCE</scope>
    <source>
        <strain evidence="2">L3_108_000G1_dasL3_108_000G1_metabat.metabat.11</strain>
    </source>
</reference>
<dbReference type="InterPro" id="IPR008964">
    <property type="entry name" value="Invasin/intimin_cell_adhesion"/>
</dbReference>
<dbReference type="InterPro" id="IPR003343">
    <property type="entry name" value="Big_2"/>
</dbReference>
<sequence>KVTALKEGSTTITVTTTNGKEATCKVTVTKKPVPIESVSLNKTTLTLKTGVAETLVATINPSETTDDTTLTWKSSNEEVATVDSQGKVTALKAGSTTITVTTVNGKEATCEVTVLNATALEDAIDRAEAIDGSTYTVDSYSALQTVIVSGKVVLESATATQDDIDLATEAIVTAIDNLVEKASQDLLATLTAKLDECKAMESNYTSEEFAQLKAIIVEVEALLKTDPNNIAAADALAALEKLTEASDALYLSSALKELGITVEEAKKILNGDLSEYTEASVTALKNALQTAEDLINAGSKNIELIRQANEDLKSAIDNLKEITTDVNKSSLKSAIALGDCMMENIDKYRPATVEGFEELLQRAKDVNSSETATQDEINRITEELIIAILNARLDPSK</sequence>
<proteinExistence type="predicted"/>
<dbReference type="EMBL" id="JAGZCC010000128">
    <property type="protein sequence ID" value="MBS5589293.1"/>
    <property type="molecule type" value="Genomic_DNA"/>
</dbReference>
<dbReference type="Pfam" id="PF02368">
    <property type="entry name" value="Big_2"/>
    <property type="match status" value="1"/>
</dbReference>
<dbReference type="RefSeq" id="WP_303888408.1">
    <property type="nucleotide sequence ID" value="NZ_JAGZCC010000128.1"/>
</dbReference>
<name>A0A943EQD0_9FIRM</name>
<evidence type="ECO:0000259" key="1">
    <source>
        <dbReference type="SMART" id="SM00635"/>
    </source>
</evidence>
<dbReference type="Pfam" id="PF07554">
    <property type="entry name" value="FIVAR"/>
    <property type="match status" value="3"/>
</dbReference>
<evidence type="ECO:0000313" key="2">
    <source>
        <dbReference type="EMBL" id="MBS5589293.1"/>
    </source>
</evidence>
<dbReference type="Proteomes" id="UP000751224">
    <property type="component" value="Unassembled WGS sequence"/>
</dbReference>
<feature type="domain" description="BIG2" evidence="1">
    <location>
        <begin position="34"/>
        <end position="111"/>
    </location>
</feature>
<protein>
    <submittedName>
        <fullName evidence="2">Ig domain-containing protein</fullName>
    </submittedName>
</protein>
<dbReference type="SUPFAM" id="SSF49373">
    <property type="entry name" value="Invasin/intimin cell-adhesion fragments"/>
    <property type="match status" value="1"/>
</dbReference>
<accession>A0A943EQD0</accession>
<dbReference type="SMART" id="SM00635">
    <property type="entry name" value="BID_2"/>
    <property type="match status" value="1"/>
</dbReference>
<feature type="non-terminal residue" evidence="2">
    <location>
        <position position="1"/>
    </location>
</feature>
<organism evidence="2 3">
    <name type="scientific">Thomasclavelia spiroformis</name>
    <dbReference type="NCBI Taxonomy" id="29348"/>
    <lineage>
        <taxon>Bacteria</taxon>
        <taxon>Bacillati</taxon>
        <taxon>Bacillota</taxon>
        <taxon>Erysipelotrichia</taxon>
        <taxon>Erysipelotrichales</taxon>
        <taxon>Coprobacillaceae</taxon>
        <taxon>Thomasclavelia</taxon>
    </lineage>
</organism>
<dbReference type="AlphaFoldDB" id="A0A943EQD0"/>
<dbReference type="Gene3D" id="2.60.40.1080">
    <property type="match status" value="2"/>
</dbReference>
<gene>
    <name evidence="2" type="ORF">KHX14_10920</name>
</gene>